<dbReference type="OrthoDB" id="1683573at2"/>
<reference evidence="1 2" key="1">
    <citation type="submission" date="2019-07" db="EMBL/GenBank/DDBJ databases">
        <authorList>
            <person name="Park Y.J."/>
            <person name="Jeong S.E."/>
            <person name="Jung H.S."/>
        </authorList>
    </citation>
    <scope>NUCLEOTIDE SEQUENCE [LARGE SCALE GENOMIC DNA]</scope>
    <source>
        <strain evidence="2">P16(2019)</strain>
    </source>
</reference>
<proteinExistence type="predicted"/>
<dbReference type="Pfam" id="PF14035">
    <property type="entry name" value="YlzJ"/>
    <property type="match status" value="1"/>
</dbReference>
<evidence type="ECO:0000313" key="2">
    <source>
        <dbReference type="Proteomes" id="UP000318521"/>
    </source>
</evidence>
<keyword evidence="2" id="KW-1185">Reference proteome</keyword>
<accession>A0A553ZYE3</accession>
<comment type="caution">
    <text evidence="1">The sequence shown here is derived from an EMBL/GenBank/DDBJ whole genome shotgun (WGS) entry which is preliminary data.</text>
</comment>
<dbReference type="EMBL" id="VLXZ01000006">
    <property type="protein sequence ID" value="TSB46462.1"/>
    <property type="molecule type" value="Genomic_DNA"/>
</dbReference>
<dbReference type="AlphaFoldDB" id="A0A553ZYE3"/>
<dbReference type="RefSeq" id="WP_143848909.1">
    <property type="nucleotide sequence ID" value="NZ_VLXZ01000006.1"/>
</dbReference>
<protein>
    <submittedName>
        <fullName evidence="1">Uncharacterized protein</fullName>
    </submittedName>
</protein>
<sequence length="73" mass="8321">MILYTMMPQEEIFPPDEEAFKQQLHLPIEGGSLIVQRLDEGRYKVVQLISGNPSLYLHPQYSPGAIVDTNHLI</sequence>
<organism evidence="1 2">
    <name type="scientific">Alkalicoccobacillus porphyridii</name>
    <dbReference type="NCBI Taxonomy" id="2597270"/>
    <lineage>
        <taxon>Bacteria</taxon>
        <taxon>Bacillati</taxon>
        <taxon>Bacillota</taxon>
        <taxon>Bacilli</taxon>
        <taxon>Bacillales</taxon>
        <taxon>Bacillaceae</taxon>
        <taxon>Alkalicoccobacillus</taxon>
    </lineage>
</organism>
<dbReference type="InterPro" id="IPR025619">
    <property type="entry name" value="YlzJ"/>
</dbReference>
<evidence type="ECO:0000313" key="1">
    <source>
        <dbReference type="EMBL" id="TSB46462.1"/>
    </source>
</evidence>
<gene>
    <name evidence="1" type="ORF">FN960_11720</name>
</gene>
<dbReference type="Proteomes" id="UP000318521">
    <property type="component" value="Unassembled WGS sequence"/>
</dbReference>
<name>A0A553ZYE3_9BACI</name>